<dbReference type="AlphaFoldDB" id="A0A4V0BUJ2"/>
<evidence type="ECO:0000313" key="4">
    <source>
        <dbReference type="EMBL" id="VTS70784.1"/>
    </source>
</evidence>
<dbReference type="OrthoDB" id="2360587at2"/>
<feature type="domain" description="LXG" evidence="3">
    <location>
        <begin position="1"/>
        <end position="247"/>
    </location>
</feature>
<name>A0A4V0BUJ2_9STRE</name>
<evidence type="ECO:0000313" key="5">
    <source>
        <dbReference type="Proteomes" id="UP000307982"/>
    </source>
</evidence>
<evidence type="ECO:0000256" key="1">
    <source>
        <dbReference type="ARBA" id="ARBA00034117"/>
    </source>
</evidence>
<gene>
    <name evidence="4" type="ORF">NCTC5338_00903</name>
</gene>
<dbReference type="Proteomes" id="UP000307982">
    <property type="component" value="Chromosome"/>
</dbReference>
<dbReference type="EMBL" id="LR594040">
    <property type="protein sequence ID" value="VTS70784.1"/>
    <property type="molecule type" value="Genomic_DNA"/>
</dbReference>
<dbReference type="Pfam" id="PF04740">
    <property type="entry name" value="LXG"/>
    <property type="match status" value="1"/>
</dbReference>
<keyword evidence="2" id="KW-0175">Coiled coil</keyword>
<dbReference type="InterPro" id="IPR006829">
    <property type="entry name" value="LXG_dom"/>
</dbReference>
<proteinExistence type="inferred from homology"/>
<organism evidence="4 5">
    <name type="scientific">Streptococcus australis</name>
    <dbReference type="NCBI Taxonomy" id="113107"/>
    <lineage>
        <taxon>Bacteria</taxon>
        <taxon>Bacillati</taxon>
        <taxon>Bacillota</taxon>
        <taxon>Bacilli</taxon>
        <taxon>Lactobacillales</taxon>
        <taxon>Streptococcaceae</taxon>
        <taxon>Streptococcus</taxon>
    </lineage>
</organism>
<reference evidence="4 5" key="1">
    <citation type="submission" date="2019-05" db="EMBL/GenBank/DDBJ databases">
        <authorList>
            <consortium name="Pathogen Informatics"/>
        </authorList>
    </citation>
    <scope>NUCLEOTIDE SEQUENCE [LARGE SCALE GENOMIC DNA]</scope>
    <source>
        <strain evidence="4 5">NCTC5338</strain>
    </source>
</reference>
<dbReference type="PROSITE" id="PS51756">
    <property type="entry name" value="LXG"/>
    <property type="match status" value="1"/>
</dbReference>
<evidence type="ECO:0000256" key="2">
    <source>
        <dbReference type="SAM" id="Coils"/>
    </source>
</evidence>
<sequence length="742" mass="80762">MGFYVDIAELQKAQEAYMKMVATAQSQLDTAKNGMNAIITSNSMHGEVGKAITNEINNVHNPVIVGLKNSLEFLGSEFSKTITDFQNLVGETSATAVLAEETLDDAVKKLNEADEKHKVMDTNFKSIYDGISSLYHLSAPLSSTFYTNTQTARKYVQDTKNKVNAFDKMTTTSSTEQLFSALSSQMAAAGRVKSLSYSDPVLTNFVAHDDLGKAIYEMDQQYAKAKAEAIEAAKRKAEQEAAEREASYRRHHPIQAWLKDRSNEIGSWWGDVVEGTRNLPLPQGIKDTLLFAEGFIGAAGSMVSETAIGAVDLTQIIGIASIDGVNRLTGGQTPEWMKRDLKGTADNLSSLAELGVGTYTALTDPGAAQRGQDPNASYADKAAYRAQETGKALWDKVTHMDAYDAGGLTFEIASLFVGPAAVGKMAKGTKLGAKAAEMISLAKNSTKARILANVEKWGSKVDNILAKSNNVIGKFGEKLLDTRIPVGIRKEAVAFAGGMGSMPTFSVESKTLRDVMHFSSKHADDVVESGAKARTFIDGMSAGDAQRYSQWNKYAEAGLSPEDRVRVLEISEKAPKVEYQPDYSPDRILGTPKNDRPSVENTYSPDYIEAHRQQFENGATRFQKFKPDPNYQEGIIGGKDGTSFWLSKDHADVIQDVAKGDNRLYETLLGFDEGYLGDNPLYRLDVAPEVVSEKGISIPSGREDGANGWWRPGGRTYPGDMPEGVMDGISIKEGDVTWNAVN</sequence>
<comment type="similarity">
    <text evidence="1">In the N-terminal section; belongs to the LXG family.</text>
</comment>
<feature type="coiled-coil region" evidence="2">
    <location>
        <begin position="220"/>
        <end position="250"/>
    </location>
</feature>
<accession>A0A4V0BUJ2</accession>
<protein>
    <submittedName>
        <fullName evidence="4">Membrane protein</fullName>
    </submittedName>
</protein>
<evidence type="ECO:0000259" key="3">
    <source>
        <dbReference type="PROSITE" id="PS51756"/>
    </source>
</evidence>